<accession>A0A6C0CXE9</accession>
<proteinExistence type="predicted"/>
<protein>
    <recommendedName>
        <fullName evidence="2">F-box domain-containing protein</fullName>
    </recommendedName>
</protein>
<name>A0A6C0CXE9_9ZZZZ</name>
<evidence type="ECO:0000313" key="1">
    <source>
        <dbReference type="EMBL" id="QHT08981.1"/>
    </source>
</evidence>
<dbReference type="EMBL" id="MN739504">
    <property type="protein sequence ID" value="QHT08981.1"/>
    <property type="molecule type" value="Genomic_DNA"/>
</dbReference>
<organism evidence="1">
    <name type="scientific">viral metagenome</name>
    <dbReference type="NCBI Taxonomy" id="1070528"/>
    <lineage>
        <taxon>unclassified sequences</taxon>
        <taxon>metagenomes</taxon>
        <taxon>organismal metagenomes</taxon>
    </lineage>
</organism>
<sequence>MTNSDLEILNYVNRLPIELVRYIKSYLPISILKKCRKIKLYELPFKFRIFKDITDHFHLKKMSNDIDHNAMIQHLKILKIQYSQNLNIYNSIISVSSWFKDIKDNVKIISQIQQIERAIDTYNLSEKVVNEEYYTSIIHLNNFKIILDLESK</sequence>
<evidence type="ECO:0008006" key="2">
    <source>
        <dbReference type="Google" id="ProtNLM"/>
    </source>
</evidence>
<dbReference type="AlphaFoldDB" id="A0A6C0CXE9"/>
<reference evidence="1" key="1">
    <citation type="journal article" date="2020" name="Nature">
        <title>Giant virus diversity and host interactions through global metagenomics.</title>
        <authorList>
            <person name="Schulz F."/>
            <person name="Roux S."/>
            <person name="Paez-Espino D."/>
            <person name="Jungbluth S."/>
            <person name="Walsh D.A."/>
            <person name="Denef V.J."/>
            <person name="McMahon K.D."/>
            <person name="Konstantinidis K.T."/>
            <person name="Eloe-Fadrosh E.A."/>
            <person name="Kyrpides N.C."/>
            <person name="Woyke T."/>
        </authorList>
    </citation>
    <scope>NUCLEOTIDE SEQUENCE</scope>
    <source>
        <strain evidence="1">GVMAG-M-3300023109-53</strain>
    </source>
</reference>